<reference evidence="4 5" key="1">
    <citation type="journal article" date="2013" name="BMC Genomics">
        <title>Genomics-driven discovery of the pneumocandin biosynthetic gene cluster in the fungus Glarea lozoyensis.</title>
        <authorList>
            <person name="Chen L."/>
            <person name="Yue Q."/>
            <person name="Zhang X."/>
            <person name="Xiang M."/>
            <person name="Wang C."/>
            <person name="Li S."/>
            <person name="Che Y."/>
            <person name="Ortiz-Lopez F.J."/>
            <person name="Bills G.F."/>
            <person name="Liu X."/>
            <person name="An Z."/>
        </authorList>
    </citation>
    <scope>NUCLEOTIDE SEQUENCE [LARGE SCALE GENOMIC DNA]</scope>
    <source>
        <strain evidence="5">ATCC 20868 / MF5171</strain>
    </source>
</reference>
<dbReference type="eggNOG" id="KOG0725">
    <property type="taxonomic scope" value="Eukaryota"/>
</dbReference>
<dbReference type="Gene3D" id="3.40.50.720">
    <property type="entry name" value="NAD(P)-binding Rossmann-like Domain"/>
    <property type="match status" value="1"/>
</dbReference>
<dbReference type="GeneID" id="19467170"/>
<protein>
    <submittedName>
        <fullName evidence="4">NAD(P)-binding Rossmann-fold containing protein</fullName>
    </submittedName>
</protein>
<evidence type="ECO:0000313" key="5">
    <source>
        <dbReference type="Proteomes" id="UP000016922"/>
    </source>
</evidence>
<keyword evidence="2" id="KW-0521">NADP</keyword>
<evidence type="ECO:0000256" key="2">
    <source>
        <dbReference type="ARBA" id="ARBA00022857"/>
    </source>
</evidence>
<dbReference type="STRING" id="1116229.S3CG94"/>
<dbReference type="HOGENOM" id="CLU_010194_1_1_1"/>
<dbReference type="PRINTS" id="PR00081">
    <property type="entry name" value="GDHRDH"/>
</dbReference>
<dbReference type="Pfam" id="PF13561">
    <property type="entry name" value="adh_short_C2"/>
    <property type="match status" value="1"/>
</dbReference>
<keyword evidence="5" id="KW-1185">Reference proteome</keyword>
<dbReference type="OMA" id="GMTYTPM"/>
<dbReference type="InterPro" id="IPR002347">
    <property type="entry name" value="SDR_fam"/>
</dbReference>
<comment type="similarity">
    <text evidence="1">Belongs to the short-chain dehydrogenases/reductases (SDR) family.</text>
</comment>
<dbReference type="OrthoDB" id="294295at2759"/>
<dbReference type="PANTHER" id="PTHR43618:SF3">
    <property type="entry name" value="NAD(P)-BINDING PROTEIN"/>
    <property type="match status" value="1"/>
</dbReference>
<dbReference type="PANTHER" id="PTHR43618">
    <property type="entry name" value="7-ALPHA-HYDROXYSTEROID DEHYDROGENASE"/>
    <property type="match status" value="1"/>
</dbReference>
<dbReference type="EMBL" id="KE145373">
    <property type="protein sequence ID" value="EPE24269.1"/>
    <property type="molecule type" value="Genomic_DNA"/>
</dbReference>
<accession>S3CG94</accession>
<dbReference type="KEGG" id="glz:GLAREA_08120"/>
<dbReference type="PROSITE" id="PS00061">
    <property type="entry name" value="ADH_SHORT"/>
    <property type="match status" value="1"/>
</dbReference>
<dbReference type="AlphaFoldDB" id="S3CG94"/>
<dbReference type="GO" id="GO:0009688">
    <property type="term" value="P:abscisic acid biosynthetic process"/>
    <property type="evidence" value="ECO:0007669"/>
    <property type="project" value="UniProtKB-ARBA"/>
</dbReference>
<dbReference type="InterPro" id="IPR052178">
    <property type="entry name" value="Sec_Metab_Biosynth_SDR"/>
</dbReference>
<sequence>MEGYGKSILSWVKNNVAKGIAIMTDLKGFDRMFRLDGKVALITGGSRGLGLHTATAFLHAGAKKVFITARKTEGAEGIDQAVEKLNRLDGVTGVAVGVPANVSNEAEIIRLVEHVKKTEGKLDILVANAGATWGSKFEDAPDHSSAKILDLNVRGVFLLAQKFAPMLEAAGTRQDPSRIIIVSSTAGSNVPHVGDNGTIMYSVSKAAAHHLARNLAVELGPRNITTNTVAPGFFPSKLAAGLIDKLGGTAELEEANPRKRLGEPEDIAGVMVYLCTPAGSYINGNDINVDGGQILSAGRHSKL</sequence>
<evidence type="ECO:0000256" key="3">
    <source>
        <dbReference type="ARBA" id="ARBA00023002"/>
    </source>
</evidence>
<gene>
    <name evidence="4" type="ORF">GLAREA_08120</name>
</gene>
<dbReference type="SUPFAM" id="SSF51735">
    <property type="entry name" value="NAD(P)-binding Rossmann-fold domains"/>
    <property type="match status" value="1"/>
</dbReference>
<proteinExistence type="inferred from homology"/>
<dbReference type="InterPro" id="IPR036291">
    <property type="entry name" value="NAD(P)-bd_dom_sf"/>
</dbReference>
<evidence type="ECO:0000313" key="4">
    <source>
        <dbReference type="EMBL" id="EPE24269.1"/>
    </source>
</evidence>
<dbReference type="GO" id="GO:0016491">
    <property type="term" value="F:oxidoreductase activity"/>
    <property type="evidence" value="ECO:0007669"/>
    <property type="project" value="UniProtKB-KW"/>
</dbReference>
<dbReference type="FunFam" id="3.40.50.720:FF:000084">
    <property type="entry name" value="Short-chain dehydrogenase reductase"/>
    <property type="match status" value="1"/>
</dbReference>
<name>S3CG94_GLAL2</name>
<evidence type="ECO:0000256" key="1">
    <source>
        <dbReference type="ARBA" id="ARBA00006484"/>
    </source>
</evidence>
<keyword evidence="3" id="KW-0560">Oxidoreductase</keyword>
<dbReference type="PRINTS" id="PR00080">
    <property type="entry name" value="SDRFAMILY"/>
</dbReference>
<dbReference type="InterPro" id="IPR020904">
    <property type="entry name" value="Sc_DH/Rdtase_CS"/>
</dbReference>
<organism evidence="4 5">
    <name type="scientific">Glarea lozoyensis (strain ATCC 20868 / MF5171)</name>
    <dbReference type="NCBI Taxonomy" id="1116229"/>
    <lineage>
        <taxon>Eukaryota</taxon>
        <taxon>Fungi</taxon>
        <taxon>Dikarya</taxon>
        <taxon>Ascomycota</taxon>
        <taxon>Pezizomycotina</taxon>
        <taxon>Leotiomycetes</taxon>
        <taxon>Helotiales</taxon>
        <taxon>Helotiaceae</taxon>
        <taxon>Glarea</taxon>
    </lineage>
</organism>
<dbReference type="Proteomes" id="UP000016922">
    <property type="component" value="Unassembled WGS sequence"/>
</dbReference>
<dbReference type="RefSeq" id="XP_008088357.1">
    <property type="nucleotide sequence ID" value="XM_008090166.1"/>
</dbReference>